<dbReference type="SUPFAM" id="SSF52540">
    <property type="entry name" value="P-loop containing nucleoside triphosphate hydrolases"/>
    <property type="match status" value="2"/>
</dbReference>
<evidence type="ECO:0000259" key="10">
    <source>
        <dbReference type="PROSITE" id="PS50011"/>
    </source>
</evidence>
<dbReference type="InterPro" id="IPR051420">
    <property type="entry name" value="Ser_Thr_Kinases_DiverseReg"/>
</dbReference>
<name>A0A3M6UUF1_POCDA</name>
<dbReference type="InterPro" id="IPR020635">
    <property type="entry name" value="Tyr_kinase_cat_dom"/>
</dbReference>
<evidence type="ECO:0000256" key="3">
    <source>
        <dbReference type="ARBA" id="ARBA00022679"/>
    </source>
</evidence>
<dbReference type="PROSITE" id="PS50011">
    <property type="entry name" value="PROTEIN_KINASE_DOM"/>
    <property type="match status" value="1"/>
</dbReference>
<keyword evidence="6 9" id="KW-0067">ATP-binding</keyword>
<dbReference type="PRINTS" id="PR00449">
    <property type="entry name" value="RASTRNSFRMNG"/>
</dbReference>
<dbReference type="PROSITE" id="PS00107">
    <property type="entry name" value="PROTEIN_KINASE_ATP"/>
    <property type="match status" value="1"/>
</dbReference>
<dbReference type="SUPFAM" id="SSF56112">
    <property type="entry name" value="Protein kinase-like (PK-like)"/>
    <property type="match status" value="1"/>
</dbReference>
<dbReference type="GO" id="GO:0004674">
    <property type="term" value="F:protein serine/threonine kinase activity"/>
    <property type="evidence" value="ECO:0007669"/>
    <property type="project" value="UniProtKB-KW"/>
</dbReference>
<evidence type="ECO:0000256" key="2">
    <source>
        <dbReference type="ARBA" id="ARBA00022527"/>
    </source>
</evidence>
<evidence type="ECO:0000256" key="9">
    <source>
        <dbReference type="PROSITE-ProRule" id="PRU10141"/>
    </source>
</evidence>
<dbReference type="InterPro" id="IPR027417">
    <property type="entry name" value="P-loop_NTPase"/>
</dbReference>
<sequence length="641" mass="72375">MLPNLERKELIGSGSFGNVYRAELDGKPVAVKILHERYFREPHSNNECLKKFKAECKILQKLQHMNVVTLLDFIISHASPPMLITELLDCDLRKYIQTVSIMLDVAKGLAYLHHEHNPPIVHRDVASKNILLTKERQAKIADVGLAKVLPKGEQNYCSPVPGTPAYAAPETFHPDYDPRFFMSRKGRSPVEYGTKIDIFSLGIALMEVITGKLPNPQPGASPFTSDGVQIPEKYHRKGDIERMGEHKLKEIVFLCIEESSDRRPSAEELTKMLQRECSKIEQKKIIANRARGEIPTIEVTVLGQSNVGKTCLISRFVNHKFPEIEAPTYDGEQILEKDRRKGDIKMMGEHKLKEIVFLCIEDSSDKRPSAEKLTEMLRQECSKIEQKKIIANRAVGEIPVIEVTVLGISNVGKTCLISRFVNHKFSERVAPTYGCDHKHVSIKIHSKDFTLRVVDTAGQERFRRSITPTLIRRSQGILLVYDVNNPSSLSEGVPEMLHFINRERPDIPSLLLVGNKADLMESEQSELVVSKEGERFAQNYGIPFIETSAQSGKNVEKVFEMIAENIYDYLDLSDIDTFISNGRRDAITVMNDPPRERGLGGTGSKKFSIVAEMIDKMEITTHKKAKLNQAAFIQFLGHVSY</sequence>
<comment type="catalytic activity">
    <reaction evidence="7">
        <text>L-threonyl-[protein] + ATP = O-phospho-L-threonyl-[protein] + ADP + H(+)</text>
        <dbReference type="Rhea" id="RHEA:46608"/>
        <dbReference type="Rhea" id="RHEA-COMP:11060"/>
        <dbReference type="Rhea" id="RHEA-COMP:11605"/>
        <dbReference type="ChEBI" id="CHEBI:15378"/>
        <dbReference type="ChEBI" id="CHEBI:30013"/>
        <dbReference type="ChEBI" id="CHEBI:30616"/>
        <dbReference type="ChEBI" id="CHEBI:61977"/>
        <dbReference type="ChEBI" id="CHEBI:456216"/>
        <dbReference type="EC" id="2.7.11.1"/>
    </reaction>
</comment>
<evidence type="ECO:0000313" key="11">
    <source>
        <dbReference type="EMBL" id="RMX57194.1"/>
    </source>
</evidence>
<keyword evidence="5" id="KW-0418">Kinase</keyword>
<dbReference type="Gene3D" id="3.30.200.20">
    <property type="entry name" value="Phosphorylase Kinase, domain 1"/>
    <property type="match status" value="1"/>
</dbReference>
<dbReference type="EMBL" id="RCHS01000710">
    <property type="protein sequence ID" value="RMX57194.1"/>
    <property type="molecule type" value="Genomic_DNA"/>
</dbReference>
<comment type="caution">
    <text evidence="11">The sequence shown here is derived from an EMBL/GenBank/DDBJ whole genome shotgun (WGS) entry which is preliminary data.</text>
</comment>
<dbReference type="SMART" id="SM00174">
    <property type="entry name" value="RHO"/>
    <property type="match status" value="1"/>
</dbReference>
<dbReference type="PROSITE" id="PS51420">
    <property type="entry name" value="RHO"/>
    <property type="match status" value="1"/>
</dbReference>
<dbReference type="InterPro" id="IPR000719">
    <property type="entry name" value="Prot_kinase_dom"/>
</dbReference>
<keyword evidence="3" id="KW-0808">Transferase</keyword>
<dbReference type="CDD" id="cd00154">
    <property type="entry name" value="Rab"/>
    <property type="match status" value="1"/>
</dbReference>
<keyword evidence="2" id="KW-0723">Serine/threonine-protein kinase</keyword>
<dbReference type="FunFam" id="3.40.50.300:FF:001447">
    <property type="entry name" value="Ras-related protein Rab-1B"/>
    <property type="match status" value="1"/>
</dbReference>
<dbReference type="PANTHER" id="PTHR48005:SF13">
    <property type="entry name" value="SERINE_THREONINE-PROTEIN KINASE DDB_G0278509-RELATED"/>
    <property type="match status" value="1"/>
</dbReference>
<dbReference type="Gene3D" id="1.10.510.10">
    <property type="entry name" value="Transferase(Phosphotransferase) domain 1"/>
    <property type="match status" value="1"/>
</dbReference>
<dbReference type="GO" id="GO:0004713">
    <property type="term" value="F:protein tyrosine kinase activity"/>
    <property type="evidence" value="ECO:0007669"/>
    <property type="project" value="InterPro"/>
</dbReference>
<dbReference type="STRING" id="46731.A0A3M6UUF1"/>
<evidence type="ECO:0000256" key="6">
    <source>
        <dbReference type="ARBA" id="ARBA00022840"/>
    </source>
</evidence>
<feature type="binding site" evidence="9">
    <location>
        <position position="32"/>
    </location>
    <ligand>
        <name>ATP</name>
        <dbReference type="ChEBI" id="CHEBI:30616"/>
    </ligand>
</feature>
<dbReference type="PROSITE" id="PS51419">
    <property type="entry name" value="RAB"/>
    <property type="match status" value="1"/>
</dbReference>
<dbReference type="InterPro" id="IPR008266">
    <property type="entry name" value="Tyr_kinase_AS"/>
</dbReference>
<evidence type="ECO:0000313" key="12">
    <source>
        <dbReference type="Proteomes" id="UP000275408"/>
    </source>
</evidence>
<feature type="domain" description="Protein kinase" evidence="10">
    <location>
        <begin position="5"/>
        <end position="273"/>
    </location>
</feature>
<keyword evidence="12" id="KW-1185">Reference proteome</keyword>
<dbReference type="OrthoDB" id="63533at2759"/>
<comment type="catalytic activity">
    <reaction evidence="8">
        <text>L-seryl-[protein] + ATP = O-phospho-L-seryl-[protein] + ADP + H(+)</text>
        <dbReference type="Rhea" id="RHEA:17989"/>
        <dbReference type="Rhea" id="RHEA-COMP:9863"/>
        <dbReference type="Rhea" id="RHEA-COMP:11604"/>
        <dbReference type="ChEBI" id="CHEBI:15378"/>
        <dbReference type="ChEBI" id="CHEBI:29999"/>
        <dbReference type="ChEBI" id="CHEBI:30616"/>
        <dbReference type="ChEBI" id="CHEBI:83421"/>
        <dbReference type="ChEBI" id="CHEBI:456216"/>
        <dbReference type="EC" id="2.7.11.1"/>
    </reaction>
</comment>
<evidence type="ECO:0000256" key="4">
    <source>
        <dbReference type="ARBA" id="ARBA00022741"/>
    </source>
</evidence>
<dbReference type="InterPro" id="IPR011009">
    <property type="entry name" value="Kinase-like_dom_sf"/>
</dbReference>
<dbReference type="SMART" id="SM00219">
    <property type="entry name" value="TyrKc"/>
    <property type="match status" value="1"/>
</dbReference>
<dbReference type="PROSITE" id="PS51421">
    <property type="entry name" value="RAS"/>
    <property type="match status" value="1"/>
</dbReference>
<gene>
    <name evidence="11" type="ORF">pdam_00017953</name>
</gene>
<dbReference type="Proteomes" id="UP000275408">
    <property type="component" value="Unassembled WGS sequence"/>
</dbReference>
<evidence type="ECO:0000256" key="7">
    <source>
        <dbReference type="ARBA" id="ARBA00047899"/>
    </source>
</evidence>
<proteinExistence type="predicted"/>
<evidence type="ECO:0000256" key="5">
    <source>
        <dbReference type="ARBA" id="ARBA00022777"/>
    </source>
</evidence>
<reference evidence="11 12" key="1">
    <citation type="journal article" date="2018" name="Sci. Rep.">
        <title>Comparative analysis of the Pocillopora damicornis genome highlights role of immune system in coral evolution.</title>
        <authorList>
            <person name="Cunning R."/>
            <person name="Bay R.A."/>
            <person name="Gillette P."/>
            <person name="Baker A.C."/>
            <person name="Traylor-Knowles N."/>
        </authorList>
    </citation>
    <scope>NUCLEOTIDE SEQUENCE [LARGE SCALE GENOMIC DNA]</scope>
    <source>
        <strain evidence="11">RSMAS</strain>
        <tissue evidence="11">Whole animal</tissue>
    </source>
</reference>
<dbReference type="NCBIfam" id="TIGR00231">
    <property type="entry name" value="small_GTP"/>
    <property type="match status" value="1"/>
</dbReference>
<dbReference type="InterPro" id="IPR005225">
    <property type="entry name" value="Small_GTP-bd"/>
</dbReference>
<dbReference type="GO" id="GO:0005524">
    <property type="term" value="F:ATP binding"/>
    <property type="evidence" value="ECO:0007669"/>
    <property type="project" value="UniProtKB-UniRule"/>
</dbReference>
<evidence type="ECO:0000256" key="1">
    <source>
        <dbReference type="ARBA" id="ARBA00012513"/>
    </source>
</evidence>
<dbReference type="InterPro" id="IPR017441">
    <property type="entry name" value="Protein_kinase_ATP_BS"/>
</dbReference>
<dbReference type="PROSITE" id="PS00109">
    <property type="entry name" value="PROTEIN_KINASE_TYR"/>
    <property type="match status" value="1"/>
</dbReference>
<keyword evidence="4 9" id="KW-0547">Nucleotide-binding</keyword>
<evidence type="ECO:0000256" key="8">
    <source>
        <dbReference type="ARBA" id="ARBA00048679"/>
    </source>
</evidence>
<dbReference type="AlphaFoldDB" id="A0A3M6UUF1"/>
<dbReference type="SMART" id="SM00175">
    <property type="entry name" value="RAB"/>
    <property type="match status" value="1"/>
</dbReference>
<dbReference type="Gene3D" id="3.40.50.300">
    <property type="entry name" value="P-loop containing nucleotide triphosphate hydrolases"/>
    <property type="match status" value="2"/>
</dbReference>
<dbReference type="Pfam" id="PF00069">
    <property type="entry name" value="Pkinase"/>
    <property type="match status" value="1"/>
</dbReference>
<dbReference type="GO" id="GO:0003924">
    <property type="term" value="F:GTPase activity"/>
    <property type="evidence" value="ECO:0007669"/>
    <property type="project" value="InterPro"/>
</dbReference>
<organism evidence="11 12">
    <name type="scientific">Pocillopora damicornis</name>
    <name type="common">Cauliflower coral</name>
    <name type="synonym">Millepora damicornis</name>
    <dbReference type="NCBI Taxonomy" id="46731"/>
    <lineage>
        <taxon>Eukaryota</taxon>
        <taxon>Metazoa</taxon>
        <taxon>Cnidaria</taxon>
        <taxon>Anthozoa</taxon>
        <taxon>Hexacorallia</taxon>
        <taxon>Scleractinia</taxon>
        <taxon>Astrocoeniina</taxon>
        <taxon>Pocilloporidae</taxon>
        <taxon>Pocillopora</taxon>
    </lineage>
</organism>
<dbReference type="InterPro" id="IPR001806">
    <property type="entry name" value="Small_GTPase"/>
</dbReference>
<protein>
    <recommendedName>
        <fullName evidence="1">non-specific serine/threonine protein kinase</fullName>
        <ecNumber evidence="1">2.7.11.1</ecNumber>
    </recommendedName>
</protein>
<dbReference type="Pfam" id="PF00071">
    <property type="entry name" value="Ras"/>
    <property type="match status" value="2"/>
</dbReference>
<dbReference type="EC" id="2.7.11.1" evidence="1"/>
<dbReference type="PANTHER" id="PTHR48005">
    <property type="entry name" value="LEUCINE RICH REPEAT KINASE 2"/>
    <property type="match status" value="1"/>
</dbReference>
<dbReference type="SMART" id="SM00173">
    <property type="entry name" value="RAS"/>
    <property type="match status" value="1"/>
</dbReference>
<accession>A0A3M6UUF1</accession>
<dbReference type="GO" id="GO:0005525">
    <property type="term" value="F:GTP binding"/>
    <property type="evidence" value="ECO:0007669"/>
    <property type="project" value="InterPro"/>
</dbReference>